<dbReference type="EMBL" id="LR797819">
    <property type="protein sequence ID" value="CAB4241050.1"/>
    <property type="molecule type" value="Genomic_DNA"/>
</dbReference>
<name>A0A6J5T8P7_9CAUD</name>
<gene>
    <name evidence="1" type="ORF">UFOVP56_57</name>
</gene>
<evidence type="ECO:0000313" key="1">
    <source>
        <dbReference type="EMBL" id="CAB4241050.1"/>
    </source>
</evidence>
<protein>
    <submittedName>
        <fullName evidence="1">Uncharacterized protein</fullName>
    </submittedName>
</protein>
<accession>A0A6J5T8P7</accession>
<organism evidence="1">
    <name type="scientific">uncultured Caudovirales phage</name>
    <dbReference type="NCBI Taxonomy" id="2100421"/>
    <lineage>
        <taxon>Viruses</taxon>
        <taxon>Duplodnaviria</taxon>
        <taxon>Heunggongvirae</taxon>
        <taxon>Uroviricota</taxon>
        <taxon>Caudoviricetes</taxon>
        <taxon>Peduoviridae</taxon>
        <taxon>Maltschvirus</taxon>
        <taxon>Maltschvirus maltsch</taxon>
    </lineage>
</organism>
<proteinExistence type="predicted"/>
<reference evidence="1" key="1">
    <citation type="submission" date="2020-05" db="EMBL/GenBank/DDBJ databases">
        <authorList>
            <person name="Chiriac C."/>
            <person name="Salcher M."/>
            <person name="Ghai R."/>
            <person name="Kavagutti S V."/>
        </authorList>
    </citation>
    <scope>NUCLEOTIDE SEQUENCE</scope>
</reference>
<sequence length="54" mass="5998">MNLQDLKAAAIAAKRPGDNWLKDVQWAVTEEHNECWATGITHPIDGTCDFQTGE</sequence>